<organism evidence="1 2">
    <name type="scientific">Arsenophonus apicola</name>
    <dbReference type="NCBI Taxonomy" id="2879119"/>
    <lineage>
        <taxon>Bacteria</taxon>
        <taxon>Pseudomonadati</taxon>
        <taxon>Pseudomonadota</taxon>
        <taxon>Gammaproteobacteria</taxon>
        <taxon>Enterobacterales</taxon>
        <taxon>Morganellaceae</taxon>
        <taxon>Arsenophonus</taxon>
    </lineage>
</organism>
<dbReference type="Proteomes" id="UP001231859">
    <property type="component" value="Chromosome"/>
</dbReference>
<proteinExistence type="predicted"/>
<evidence type="ECO:0000313" key="2">
    <source>
        <dbReference type="Proteomes" id="UP001231859"/>
    </source>
</evidence>
<evidence type="ECO:0000313" key="1">
    <source>
        <dbReference type="EMBL" id="WGO82877.1"/>
    </source>
</evidence>
<dbReference type="Gene3D" id="3.30.1460.10">
    <property type="match status" value="1"/>
</dbReference>
<reference evidence="1 2" key="1">
    <citation type="submission" date="2023-04" db="EMBL/GenBank/DDBJ databases">
        <title>Genome dynamics across the evolutionary transition to endosymbiosis.</title>
        <authorList>
            <person name="Siozios S."/>
            <person name="Nadal-Jimenez P."/>
            <person name="Azagi T."/>
            <person name="Sprong H."/>
            <person name="Frost C.L."/>
            <person name="Parratt S.R."/>
            <person name="Taylor G."/>
            <person name="Brettell L."/>
            <person name="Lew K.C."/>
            <person name="Croft L."/>
            <person name="King K.C."/>
            <person name="Brockhurst M.A."/>
            <person name="Hypsa V."/>
            <person name="Novakova E."/>
            <person name="Darby A.C."/>
            <person name="Hurst G.D.D."/>
        </authorList>
    </citation>
    <scope>NUCLEOTIDE SEQUENCE [LARGE SCALE GENOMIC DNA]</scope>
    <source>
        <strain evidence="2">aApi_AU</strain>
    </source>
</reference>
<accession>A0ABY8P064</accession>
<dbReference type="EMBL" id="CP123759">
    <property type="protein sequence ID" value="WGO82877.1"/>
    <property type="molecule type" value="Genomic_DNA"/>
</dbReference>
<gene>
    <name evidence="1" type="ORF">QG404_10970</name>
</gene>
<dbReference type="RefSeq" id="WP_280937562.1">
    <property type="nucleotide sequence ID" value="NZ_CP123759.1"/>
</dbReference>
<dbReference type="SUPFAM" id="SSF69635">
    <property type="entry name" value="Type III secretory system chaperone-like"/>
    <property type="match status" value="1"/>
</dbReference>
<name>A0ABY8P064_9GAMM</name>
<protein>
    <submittedName>
        <fullName evidence="1">CesT family type III secretion system chaperone</fullName>
    </submittedName>
</protein>
<sequence length="124" mass="14443">MRDEFAAQLTLLYENIGLQLPINFNQIDFSIRVDGKFSVRLIEYPVGRLVLCTVLPTISQEKILELMKFNLINHQLYQPVLALSDDKQLVIWQGFTDMVFSEKNLIGRFDEFVQFSELMLEIIA</sequence>
<keyword evidence="2" id="KW-1185">Reference proteome</keyword>